<dbReference type="Proteomes" id="UP000507470">
    <property type="component" value="Unassembled WGS sequence"/>
</dbReference>
<organism evidence="1 2">
    <name type="scientific">Mytilus coruscus</name>
    <name type="common">Sea mussel</name>
    <dbReference type="NCBI Taxonomy" id="42192"/>
    <lineage>
        <taxon>Eukaryota</taxon>
        <taxon>Metazoa</taxon>
        <taxon>Spiralia</taxon>
        <taxon>Lophotrochozoa</taxon>
        <taxon>Mollusca</taxon>
        <taxon>Bivalvia</taxon>
        <taxon>Autobranchia</taxon>
        <taxon>Pteriomorphia</taxon>
        <taxon>Mytilida</taxon>
        <taxon>Mytiloidea</taxon>
        <taxon>Mytilidae</taxon>
        <taxon>Mytilinae</taxon>
        <taxon>Mytilus</taxon>
    </lineage>
</organism>
<evidence type="ECO:0000313" key="1">
    <source>
        <dbReference type="EMBL" id="CAC5413784.1"/>
    </source>
</evidence>
<proteinExistence type="predicted"/>
<reference evidence="1 2" key="1">
    <citation type="submission" date="2020-06" db="EMBL/GenBank/DDBJ databases">
        <authorList>
            <person name="Li R."/>
            <person name="Bekaert M."/>
        </authorList>
    </citation>
    <scope>NUCLEOTIDE SEQUENCE [LARGE SCALE GENOMIC DNA]</scope>
    <source>
        <strain evidence="2">wild</strain>
    </source>
</reference>
<dbReference type="InterPro" id="IPR050951">
    <property type="entry name" value="Retrovirus_Pol_polyprotein"/>
</dbReference>
<dbReference type="OrthoDB" id="6161333at2759"/>
<gene>
    <name evidence="1" type="ORF">MCOR_46649</name>
</gene>
<sequence>MCKSRRIHAIEEESDSGDELYIGCIENQKKSENSWMVNLNLNGKNQKLKLDTGAQANVIPFKVLKLVKGDIKIIPSKTRLVTYSGKKMDVLGKCYINVSHKDKIERMEFAVLNFNVQCILGLSTCEKLNLINRVLSVEKSAESILKENSDLFDGIGELEGYHHIELNRSINPVIHPPRRVPIALQERLNSEIERMEKLGIVEKLEHPSE</sequence>
<evidence type="ECO:0008006" key="3">
    <source>
        <dbReference type="Google" id="ProtNLM"/>
    </source>
</evidence>
<dbReference type="InterPro" id="IPR021109">
    <property type="entry name" value="Peptidase_aspartic_dom_sf"/>
</dbReference>
<name>A0A6J8DYY7_MYTCO</name>
<accession>A0A6J8DYY7</accession>
<evidence type="ECO:0000313" key="2">
    <source>
        <dbReference type="Proteomes" id="UP000507470"/>
    </source>
</evidence>
<dbReference type="CDD" id="cd05481">
    <property type="entry name" value="retropepsin_like_LTR_1"/>
    <property type="match status" value="1"/>
</dbReference>
<dbReference type="SUPFAM" id="SSF50630">
    <property type="entry name" value="Acid proteases"/>
    <property type="match status" value="1"/>
</dbReference>
<dbReference type="AlphaFoldDB" id="A0A6J8DYY7"/>
<dbReference type="Gene3D" id="2.40.70.10">
    <property type="entry name" value="Acid Proteases"/>
    <property type="match status" value="1"/>
</dbReference>
<dbReference type="PANTHER" id="PTHR37984">
    <property type="entry name" value="PROTEIN CBG26694"/>
    <property type="match status" value="1"/>
</dbReference>
<dbReference type="PANTHER" id="PTHR37984:SF7">
    <property type="entry name" value="INTEGRASE CATALYTIC DOMAIN-CONTAINING PROTEIN"/>
    <property type="match status" value="1"/>
</dbReference>
<dbReference type="Gene3D" id="3.10.10.10">
    <property type="entry name" value="HIV Type 1 Reverse Transcriptase, subunit A, domain 1"/>
    <property type="match status" value="1"/>
</dbReference>
<keyword evidence="2" id="KW-1185">Reference proteome</keyword>
<protein>
    <recommendedName>
        <fullName evidence="3">Peptidase A2 domain-containing protein</fullName>
    </recommendedName>
</protein>
<dbReference type="EMBL" id="CACVKT020008230">
    <property type="protein sequence ID" value="CAC5413784.1"/>
    <property type="molecule type" value="Genomic_DNA"/>
</dbReference>